<proteinExistence type="predicted"/>
<gene>
    <name evidence="1" type="ORF">VSR83_27655</name>
</gene>
<dbReference type="Proteomes" id="UP001392318">
    <property type="component" value="Unassembled WGS sequence"/>
</dbReference>
<evidence type="ECO:0000313" key="2">
    <source>
        <dbReference type="Proteomes" id="UP001392318"/>
    </source>
</evidence>
<protein>
    <submittedName>
        <fullName evidence="1">Uncharacterized protein</fullName>
    </submittedName>
</protein>
<name>A0ACC6RPV2_9BURK</name>
<comment type="caution">
    <text evidence="1">The sequence shown here is derived from an EMBL/GenBank/DDBJ whole genome shotgun (WGS) entry which is preliminary data.</text>
</comment>
<accession>A0ACC6RPV2</accession>
<keyword evidence="2" id="KW-1185">Reference proteome</keyword>
<sequence length="340" mass="37050">MAQVYNYQVPAHPTGLDMRVQLNAIILALIGDNAGPTEPAELYPGMWWGNTASGRLMRRRNDNTGWVDVGPLDDPLQDIRNAVNSANNAIAGKVNRSGDAMQGDLWFGRVDWEWTISWPLMLGAGGSNERNTLIRYSYNLLGVGGLEYLNSPRNAVNFAFLDNANFVARESIRAGYRLSLGGMDLGAVGTGYGEIELRSQDGTWMRMRGRSSGGGMQWVNHAYNAVVGEMDDGGSYSNLGEMRMRWGAAWVSDGNLYMPWAGNWLSNVIGDINNRIGGLGGAFATRNAECQHNSGLAEFGRIVQGSSGHGEVTCPGPWVMVGLRGATWETWARGIVLRNN</sequence>
<evidence type="ECO:0000313" key="1">
    <source>
        <dbReference type="EMBL" id="MEM5403766.1"/>
    </source>
</evidence>
<reference evidence="1" key="1">
    <citation type="submission" date="2024-01" db="EMBL/GenBank/DDBJ databases">
        <title>The diversity of rhizobia nodulating Mimosa spp. in eleven states of Brazil covering several biomes is determined by host plant, location, and edaphic factors.</title>
        <authorList>
            <person name="Rouws L."/>
            <person name="Barauna A."/>
            <person name="Beukes C."/>
            <person name="De Faria S.M."/>
            <person name="Gross E."/>
            <person name="Dos Reis Junior F.B."/>
            <person name="Simon M."/>
            <person name="Maluk M."/>
            <person name="Odee D.W."/>
            <person name="Kenicer G."/>
            <person name="Young J.P.W."/>
            <person name="Reis V.M."/>
            <person name="Zilli J."/>
            <person name="James E.K."/>
        </authorList>
    </citation>
    <scope>NUCLEOTIDE SEQUENCE</scope>
    <source>
        <strain evidence="1">JPY452</strain>
    </source>
</reference>
<organism evidence="1 2">
    <name type="scientific">Paraburkholderia unamae</name>
    <dbReference type="NCBI Taxonomy" id="219649"/>
    <lineage>
        <taxon>Bacteria</taxon>
        <taxon>Pseudomonadati</taxon>
        <taxon>Pseudomonadota</taxon>
        <taxon>Betaproteobacteria</taxon>
        <taxon>Burkholderiales</taxon>
        <taxon>Burkholderiaceae</taxon>
        <taxon>Paraburkholderia</taxon>
    </lineage>
</organism>
<dbReference type="EMBL" id="JAYMRU010000024">
    <property type="protein sequence ID" value="MEM5403766.1"/>
    <property type="molecule type" value="Genomic_DNA"/>
</dbReference>